<evidence type="ECO:0000313" key="7">
    <source>
        <dbReference type="EMBL" id="MBN9413124.1"/>
    </source>
</evidence>
<dbReference type="PANTHER" id="PTHR42718">
    <property type="entry name" value="MAJOR FACILITATOR SUPERFAMILY MULTIDRUG TRANSPORTER MFSC"/>
    <property type="match status" value="1"/>
</dbReference>
<dbReference type="InterPro" id="IPR036259">
    <property type="entry name" value="MFS_trans_sf"/>
</dbReference>
<dbReference type="SUPFAM" id="SSF103473">
    <property type="entry name" value="MFS general substrate transporter"/>
    <property type="match status" value="1"/>
</dbReference>
<dbReference type="Gene3D" id="1.20.1720.10">
    <property type="entry name" value="Multidrug resistance protein D"/>
    <property type="match status" value="1"/>
</dbReference>
<feature type="transmembrane region" description="Helical" evidence="6">
    <location>
        <begin position="109"/>
        <end position="134"/>
    </location>
</feature>
<evidence type="ECO:0000256" key="4">
    <source>
        <dbReference type="ARBA" id="ARBA00022989"/>
    </source>
</evidence>
<keyword evidence="3 6" id="KW-0812">Transmembrane</keyword>
<keyword evidence="4 6" id="KW-1133">Transmembrane helix</keyword>
<feature type="transmembrane region" description="Helical" evidence="6">
    <location>
        <begin position="41"/>
        <end position="59"/>
    </location>
</feature>
<dbReference type="AlphaFoldDB" id="A0A8J7PSU6"/>
<keyword evidence="5 6" id="KW-0472">Membrane</keyword>
<evidence type="ECO:0000256" key="1">
    <source>
        <dbReference type="ARBA" id="ARBA00004141"/>
    </source>
</evidence>
<protein>
    <submittedName>
        <fullName evidence="7">MFS transporter</fullName>
    </submittedName>
</protein>
<evidence type="ECO:0000313" key="8">
    <source>
        <dbReference type="Proteomes" id="UP000664414"/>
    </source>
</evidence>
<keyword evidence="2" id="KW-0813">Transport</keyword>
<dbReference type="GO" id="GO:0016020">
    <property type="term" value="C:membrane"/>
    <property type="evidence" value="ECO:0007669"/>
    <property type="project" value="UniProtKB-SubCell"/>
</dbReference>
<sequence length="145" mass="16567">MIESFGWRWIFYINIPLSLLVIAVIFYFAPKDEILPSSPKIDKYSTLLLSCGLGSFVFALNQVEMWGIQDLWFWGILWLGCVLLLIFALRDKNAPFQIFPSTLLKNKSFMGIGGAIFGTSYCFSLILIMVSLYLQNTLNLIAHRN</sequence>
<dbReference type="EMBL" id="JAFKGL010000017">
    <property type="protein sequence ID" value="MBN9413124.1"/>
    <property type="molecule type" value="Genomic_DNA"/>
</dbReference>
<name>A0A8J7PSU6_9PROT</name>
<dbReference type="PANTHER" id="PTHR42718:SF9">
    <property type="entry name" value="MAJOR FACILITATOR SUPERFAMILY MULTIDRUG TRANSPORTER MFSC"/>
    <property type="match status" value="1"/>
</dbReference>
<evidence type="ECO:0000256" key="2">
    <source>
        <dbReference type="ARBA" id="ARBA00022448"/>
    </source>
</evidence>
<comment type="subcellular location">
    <subcellularLocation>
        <location evidence="1">Membrane</location>
        <topology evidence="1">Multi-pass membrane protein</topology>
    </subcellularLocation>
</comment>
<comment type="caution">
    <text evidence="7">The sequence shown here is derived from an EMBL/GenBank/DDBJ whole genome shotgun (WGS) entry which is preliminary data.</text>
</comment>
<feature type="transmembrane region" description="Helical" evidence="6">
    <location>
        <begin position="6"/>
        <end position="29"/>
    </location>
</feature>
<dbReference type="Proteomes" id="UP000664414">
    <property type="component" value="Unassembled WGS sequence"/>
</dbReference>
<evidence type="ECO:0000256" key="3">
    <source>
        <dbReference type="ARBA" id="ARBA00022692"/>
    </source>
</evidence>
<evidence type="ECO:0000256" key="6">
    <source>
        <dbReference type="SAM" id="Phobius"/>
    </source>
</evidence>
<reference evidence="7" key="1">
    <citation type="submission" date="2021-02" db="EMBL/GenBank/DDBJ databases">
        <title>Thiocyanate and organic carbon inputs drive convergent selection for specific autotrophic Afipia and Thiobacillus strains within complex microbiomes.</title>
        <authorList>
            <person name="Huddy R.J."/>
            <person name="Sachdeva R."/>
            <person name="Kadzinga F."/>
            <person name="Kantor R.S."/>
            <person name="Harrison S.T.L."/>
            <person name="Banfield J.F."/>
        </authorList>
    </citation>
    <scope>NUCLEOTIDE SEQUENCE</scope>
    <source>
        <strain evidence="7">SCN18_10_11_15_R4_P_38_20</strain>
    </source>
</reference>
<feature type="transmembrane region" description="Helical" evidence="6">
    <location>
        <begin position="71"/>
        <end position="89"/>
    </location>
</feature>
<accession>A0A8J7PSU6</accession>
<proteinExistence type="predicted"/>
<organism evidence="7 8">
    <name type="scientific">Candidatus Paracaedimonas acanthamoebae</name>
    <dbReference type="NCBI Taxonomy" id="244581"/>
    <lineage>
        <taxon>Bacteria</taxon>
        <taxon>Pseudomonadati</taxon>
        <taxon>Pseudomonadota</taxon>
        <taxon>Alphaproteobacteria</taxon>
        <taxon>Holosporales</taxon>
        <taxon>Caedimonadaceae</taxon>
        <taxon>Candidatus Paracaedimonas</taxon>
    </lineage>
</organism>
<gene>
    <name evidence="7" type="ORF">J0H12_04290</name>
</gene>
<evidence type="ECO:0000256" key="5">
    <source>
        <dbReference type="ARBA" id="ARBA00023136"/>
    </source>
</evidence>